<keyword evidence="4" id="KW-0732">Signal</keyword>
<keyword evidence="7" id="KW-0472">Membrane</keyword>
<evidence type="ECO:0000256" key="6">
    <source>
        <dbReference type="RuleBase" id="RU003718"/>
    </source>
</evidence>
<evidence type="ECO:0000256" key="7">
    <source>
        <dbReference type="RuleBase" id="RU362059"/>
    </source>
</evidence>
<keyword evidence="3 6" id="KW-0808">Transferase</keyword>
<evidence type="ECO:0000256" key="1">
    <source>
        <dbReference type="ARBA" id="ARBA00009995"/>
    </source>
</evidence>
<dbReference type="PROSITE" id="PS00375">
    <property type="entry name" value="UDPGT"/>
    <property type="match status" value="1"/>
</dbReference>
<keyword evidence="7" id="KW-1133">Transmembrane helix</keyword>
<dbReference type="GO" id="GO:0015020">
    <property type="term" value="F:glucuronosyltransferase activity"/>
    <property type="evidence" value="ECO:0007669"/>
    <property type="project" value="UniProtKB-EC"/>
</dbReference>
<evidence type="ECO:0000313" key="9">
    <source>
        <dbReference type="Proteomes" id="UP001432027"/>
    </source>
</evidence>
<sequence length="526" mass="59340">LILLLSFSSSGHGYKFLAYSPQFAASHVNFIAKVSDALIDAGHEVVILSAKVDNDIKSAGTRKARVIEIPQSATAKKFSDVNDRVIKNVWNSASVFTIIMELLPLLDDWITVCNETLHYPGLIDELKKEKFDAAFSESLDLFPFGLFHLIGIDKFAVTQSFSLIDGRFELTQTPSAPAYVPSNLSSASDKMSFFERLFNFVGFFVMSTFGDTATPKFHRLFDGYQPGFPPINEIVRNNSLIFLNSDPFLDFPRPTAHRIVEIGGIVTSTEKPLPLDESWSSLLSLRPRSVLLSFGSFVKAYAMPEAYKKTIRETLAKFPDVTFIWKYEKPEDKVSDGVDNIVESTWVPQVSLLNDNRLSAFITHGGVGSTTEAAMAGVPLVVIPVMTDQLRNAQVVKRNGFGIALEKGDLDNAERLYEAIKEVLENPKYKEKTKLASHMLREVPFSAKEKLVRNMEFMVRFGPLRMLDHYGSQLNFFQYYLIDVFAFLILILLVVLSLLLLCIRSCLRCIYGRYVNRRDWVKAKRD</sequence>
<comment type="catalytic activity">
    <reaction evidence="5 7">
        <text>glucuronate acceptor + UDP-alpha-D-glucuronate = acceptor beta-D-glucuronoside + UDP + H(+)</text>
        <dbReference type="Rhea" id="RHEA:21032"/>
        <dbReference type="ChEBI" id="CHEBI:15378"/>
        <dbReference type="ChEBI" id="CHEBI:58052"/>
        <dbReference type="ChEBI" id="CHEBI:58223"/>
        <dbReference type="ChEBI" id="CHEBI:132367"/>
        <dbReference type="ChEBI" id="CHEBI:132368"/>
        <dbReference type="EC" id="2.4.1.17"/>
    </reaction>
</comment>
<evidence type="ECO:0000256" key="2">
    <source>
        <dbReference type="ARBA" id="ARBA00022676"/>
    </source>
</evidence>
<evidence type="ECO:0000256" key="5">
    <source>
        <dbReference type="ARBA" id="ARBA00047475"/>
    </source>
</evidence>
<dbReference type="EMBL" id="BTSX01000004">
    <property type="protein sequence ID" value="GMS91651.1"/>
    <property type="molecule type" value="Genomic_DNA"/>
</dbReference>
<organism evidence="8 9">
    <name type="scientific">Pristionchus entomophagus</name>
    <dbReference type="NCBI Taxonomy" id="358040"/>
    <lineage>
        <taxon>Eukaryota</taxon>
        <taxon>Metazoa</taxon>
        <taxon>Ecdysozoa</taxon>
        <taxon>Nematoda</taxon>
        <taxon>Chromadorea</taxon>
        <taxon>Rhabditida</taxon>
        <taxon>Rhabditina</taxon>
        <taxon>Diplogasteromorpha</taxon>
        <taxon>Diplogasteroidea</taxon>
        <taxon>Neodiplogasteridae</taxon>
        <taxon>Pristionchus</taxon>
    </lineage>
</organism>
<comment type="caution">
    <text evidence="8">The sequence shown here is derived from an EMBL/GenBank/DDBJ whole genome shotgun (WGS) entry which is preliminary data.</text>
</comment>
<keyword evidence="7" id="KW-0812">Transmembrane</keyword>
<protein>
    <recommendedName>
        <fullName evidence="7">UDP-glucuronosyltransferase</fullName>
        <ecNumber evidence="7">2.4.1.17</ecNumber>
    </recommendedName>
</protein>
<dbReference type="Gene3D" id="3.40.50.2000">
    <property type="entry name" value="Glycogen Phosphorylase B"/>
    <property type="match status" value="1"/>
</dbReference>
<dbReference type="GO" id="GO:0016020">
    <property type="term" value="C:membrane"/>
    <property type="evidence" value="ECO:0007669"/>
    <property type="project" value="UniProtKB-SubCell"/>
</dbReference>
<dbReference type="InterPro" id="IPR002213">
    <property type="entry name" value="UDP_glucos_trans"/>
</dbReference>
<dbReference type="PANTHER" id="PTHR48043">
    <property type="entry name" value="EG:EG0003.4 PROTEIN-RELATED"/>
    <property type="match status" value="1"/>
</dbReference>
<dbReference type="InterPro" id="IPR035595">
    <property type="entry name" value="UDP_glycos_trans_CS"/>
</dbReference>
<comment type="subcellular location">
    <subcellularLocation>
        <location evidence="7">Membrane</location>
        <topology evidence="7">Single-pass membrane protein</topology>
    </subcellularLocation>
</comment>
<dbReference type="FunFam" id="3.40.50.2000:FF:000201">
    <property type="entry name" value="UDP-glucuronosyltransferase"/>
    <property type="match status" value="1"/>
</dbReference>
<dbReference type="EC" id="2.4.1.17" evidence="7"/>
<dbReference type="PANTHER" id="PTHR48043:SF23">
    <property type="entry name" value="UDP-GLUCURONOSYLTRANSFERASE"/>
    <property type="match status" value="1"/>
</dbReference>
<dbReference type="Pfam" id="PF00201">
    <property type="entry name" value="UDPGT"/>
    <property type="match status" value="1"/>
</dbReference>
<dbReference type="CDD" id="cd03784">
    <property type="entry name" value="GT1_Gtf-like"/>
    <property type="match status" value="1"/>
</dbReference>
<dbReference type="AlphaFoldDB" id="A0AAV5T7X1"/>
<evidence type="ECO:0000256" key="3">
    <source>
        <dbReference type="ARBA" id="ARBA00022679"/>
    </source>
</evidence>
<dbReference type="Proteomes" id="UP001432027">
    <property type="component" value="Unassembled WGS sequence"/>
</dbReference>
<gene>
    <name evidence="8" type="ORF">PENTCL1PPCAC_13826</name>
</gene>
<keyword evidence="2 6" id="KW-0328">Glycosyltransferase</keyword>
<evidence type="ECO:0000256" key="4">
    <source>
        <dbReference type="ARBA" id="ARBA00022729"/>
    </source>
</evidence>
<evidence type="ECO:0000313" key="8">
    <source>
        <dbReference type="EMBL" id="GMS91651.1"/>
    </source>
</evidence>
<dbReference type="InterPro" id="IPR050271">
    <property type="entry name" value="UDP-glycosyltransferase"/>
</dbReference>
<feature type="non-terminal residue" evidence="8">
    <location>
        <position position="1"/>
    </location>
</feature>
<comment type="similarity">
    <text evidence="1 6">Belongs to the UDP-glycosyltransferase family.</text>
</comment>
<accession>A0AAV5T7X1</accession>
<proteinExistence type="inferred from homology"/>
<keyword evidence="9" id="KW-1185">Reference proteome</keyword>
<feature type="transmembrane region" description="Helical" evidence="7">
    <location>
        <begin position="479"/>
        <end position="503"/>
    </location>
</feature>
<dbReference type="SUPFAM" id="SSF53756">
    <property type="entry name" value="UDP-Glycosyltransferase/glycogen phosphorylase"/>
    <property type="match status" value="1"/>
</dbReference>
<reference evidence="8" key="1">
    <citation type="submission" date="2023-10" db="EMBL/GenBank/DDBJ databases">
        <title>Genome assembly of Pristionchus species.</title>
        <authorList>
            <person name="Yoshida K."/>
            <person name="Sommer R.J."/>
        </authorList>
    </citation>
    <scope>NUCLEOTIDE SEQUENCE</scope>
    <source>
        <strain evidence="8">RS0144</strain>
    </source>
</reference>
<name>A0AAV5T7X1_9BILA</name>